<accession>A0A1H0UCU9</accession>
<evidence type="ECO:0000313" key="1">
    <source>
        <dbReference type="EMBL" id="SDP64132.1"/>
    </source>
</evidence>
<gene>
    <name evidence="1" type="ORF">SAMN04487905_106210</name>
</gene>
<name>A0A1H0UCU9_9ACTN</name>
<proteinExistence type="predicted"/>
<dbReference type="EMBL" id="FNJR01000006">
    <property type="protein sequence ID" value="SDP64132.1"/>
    <property type="molecule type" value="Genomic_DNA"/>
</dbReference>
<dbReference type="STRING" id="405564.SAMN04487905_106210"/>
<dbReference type="AlphaFoldDB" id="A0A1H0UCU9"/>
<keyword evidence="2" id="KW-1185">Reference proteome</keyword>
<organism evidence="1 2">
    <name type="scientific">Actinopolyspora xinjiangensis</name>
    <dbReference type="NCBI Taxonomy" id="405564"/>
    <lineage>
        <taxon>Bacteria</taxon>
        <taxon>Bacillati</taxon>
        <taxon>Actinomycetota</taxon>
        <taxon>Actinomycetes</taxon>
        <taxon>Actinopolysporales</taxon>
        <taxon>Actinopolysporaceae</taxon>
        <taxon>Actinopolyspora</taxon>
    </lineage>
</organism>
<dbReference type="OrthoDB" id="5211179at2"/>
<dbReference type="Proteomes" id="UP000199497">
    <property type="component" value="Unassembled WGS sequence"/>
</dbReference>
<evidence type="ECO:0000313" key="2">
    <source>
        <dbReference type="Proteomes" id="UP000199497"/>
    </source>
</evidence>
<reference evidence="2" key="1">
    <citation type="submission" date="2016-10" db="EMBL/GenBank/DDBJ databases">
        <authorList>
            <person name="Varghese N."/>
            <person name="Submissions S."/>
        </authorList>
    </citation>
    <scope>NUCLEOTIDE SEQUENCE [LARGE SCALE GENOMIC DNA]</scope>
    <source>
        <strain evidence="2">DSM 46732</strain>
    </source>
</reference>
<sequence>MGRALTVSMLEMMNAGTAPIGRGLARSVLDTVEHDMLDVDPPEDRHTVYWVTPEDGGAQHATLATPPETGGSVDTLGGHGPIEVPADAAARMRHTQRFCPDCFAAYLNLPGPTSRWHHTE</sequence>
<protein>
    <submittedName>
        <fullName evidence="1">Uncharacterized protein</fullName>
    </submittedName>
</protein>